<evidence type="ECO:0000313" key="1">
    <source>
        <dbReference type="EMBL" id="WAR06164.1"/>
    </source>
</evidence>
<dbReference type="InterPro" id="IPR029058">
    <property type="entry name" value="AB_hydrolase_fold"/>
</dbReference>
<keyword evidence="2" id="KW-1185">Reference proteome</keyword>
<protein>
    <submittedName>
        <fullName evidence="1">RBBP9-like protein</fullName>
    </submittedName>
</protein>
<dbReference type="Pfam" id="PF06821">
    <property type="entry name" value="Ser_hydrolase"/>
    <property type="match status" value="1"/>
</dbReference>
<dbReference type="InterPro" id="IPR010662">
    <property type="entry name" value="RBBP9/YdeN"/>
</dbReference>
<dbReference type="PANTHER" id="PTHR15394">
    <property type="entry name" value="SERINE HYDROLASE RBBP9"/>
    <property type="match status" value="1"/>
</dbReference>
<name>A0ABY7EAH3_MYAAR</name>
<dbReference type="Proteomes" id="UP001164746">
    <property type="component" value="Chromosome 5"/>
</dbReference>
<dbReference type="Gene3D" id="3.40.50.1820">
    <property type="entry name" value="alpha/beta hydrolase"/>
    <property type="match status" value="1"/>
</dbReference>
<proteinExistence type="predicted"/>
<evidence type="ECO:0000313" key="2">
    <source>
        <dbReference type="Proteomes" id="UP001164746"/>
    </source>
</evidence>
<accession>A0ABY7EAH3</accession>
<gene>
    <name evidence="1" type="ORF">MAR_021533</name>
</gene>
<dbReference type="SUPFAM" id="SSF53474">
    <property type="entry name" value="alpha/beta-Hydrolases"/>
    <property type="match status" value="1"/>
</dbReference>
<reference evidence="1" key="1">
    <citation type="submission" date="2022-11" db="EMBL/GenBank/DDBJ databases">
        <title>Centuries of genome instability and evolution in soft-shell clam transmissible cancer (bioRxiv).</title>
        <authorList>
            <person name="Hart S.F.M."/>
            <person name="Yonemitsu M.A."/>
            <person name="Giersch R.M."/>
            <person name="Beal B.F."/>
            <person name="Arriagada G."/>
            <person name="Davis B.W."/>
            <person name="Ostrander E.A."/>
            <person name="Goff S.P."/>
            <person name="Metzger M.J."/>
        </authorList>
    </citation>
    <scope>NUCLEOTIDE SEQUENCE</scope>
    <source>
        <strain evidence="1">MELC-2E11</strain>
        <tissue evidence="1">Siphon/mantle</tissue>
    </source>
</reference>
<dbReference type="EMBL" id="CP111016">
    <property type="protein sequence ID" value="WAR06164.1"/>
    <property type="molecule type" value="Genomic_DNA"/>
</dbReference>
<sequence length="183" mass="20825">MTHIVIIPGNGGGDVTRANWYGWAQRKLNELDGVKCDLRNMPDPVIARESIWIPFMRDEMGCGEETIIVGHSSGAEAAMRFAEKYKVKGIVIVSACFSDLGDENERASGYYSRPWEWPRIRENAPWRVQFGSTDDPFISWSEQQQVADGLESDLHKFQDKGHFMNTCFPQLIDVIKKKLKEGK</sequence>
<dbReference type="PANTHER" id="PTHR15394:SF3">
    <property type="entry name" value="SERINE HYDROLASE RBBP9"/>
    <property type="match status" value="1"/>
</dbReference>
<organism evidence="1 2">
    <name type="scientific">Mya arenaria</name>
    <name type="common">Soft-shell clam</name>
    <dbReference type="NCBI Taxonomy" id="6604"/>
    <lineage>
        <taxon>Eukaryota</taxon>
        <taxon>Metazoa</taxon>
        <taxon>Spiralia</taxon>
        <taxon>Lophotrochozoa</taxon>
        <taxon>Mollusca</taxon>
        <taxon>Bivalvia</taxon>
        <taxon>Autobranchia</taxon>
        <taxon>Heteroconchia</taxon>
        <taxon>Euheterodonta</taxon>
        <taxon>Imparidentia</taxon>
        <taxon>Neoheterodontei</taxon>
        <taxon>Myida</taxon>
        <taxon>Myoidea</taxon>
        <taxon>Myidae</taxon>
        <taxon>Mya</taxon>
    </lineage>
</organism>